<evidence type="ECO:0000256" key="7">
    <source>
        <dbReference type="ARBA" id="ARBA00023040"/>
    </source>
</evidence>
<evidence type="ECO:0000259" key="16">
    <source>
        <dbReference type="PROSITE" id="PS50262"/>
    </source>
</evidence>
<keyword evidence="6 15" id="KW-1133">Transmembrane helix</keyword>
<evidence type="ECO:0000256" key="8">
    <source>
        <dbReference type="ARBA" id="ARBA00023136"/>
    </source>
</evidence>
<dbReference type="GO" id="GO:0007204">
    <property type="term" value="P:positive regulation of cytosolic calcium ion concentration"/>
    <property type="evidence" value="ECO:0007669"/>
    <property type="project" value="TreeGrafter"/>
</dbReference>
<dbReference type="CDD" id="cd15144">
    <property type="entry name" value="7tmA_PGE2_EP1"/>
    <property type="match status" value="1"/>
</dbReference>
<evidence type="ECO:0000256" key="11">
    <source>
        <dbReference type="ARBA" id="ARBA00023180"/>
    </source>
</evidence>
<dbReference type="GO" id="GO:0005886">
    <property type="term" value="C:plasma membrane"/>
    <property type="evidence" value="ECO:0007669"/>
    <property type="project" value="UniProtKB-SubCell"/>
</dbReference>
<feature type="compositionally biased region" description="Basic and acidic residues" evidence="14">
    <location>
        <begin position="1"/>
        <end position="11"/>
    </location>
</feature>
<keyword evidence="11" id="KW-0325">Glycoprotein</keyword>
<dbReference type="PANTHER" id="PTHR11866:SF3">
    <property type="entry name" value="PROSTAGLANDIN E2 RECEPTOR EP1 SUBTYPE"/>
    <property type="match status" value="1"/>
</dbReference>
<evidence type="ECO:0000313" key="17">
    <source>
        <dbReference type="EMBL" id="KAK9406742.1"/>
    </source>
</evidence>
<comment type="subcellular location">
    <subcellularLocation>
        <location evidence="1">Cell membrane</location>
        <topology evidence="1">Multi-pass membrane protein</topology>
    </subcellularLocation>
</comment>
<keyword evidence="4" id="KW-0597">Phosphoprotein</keyword>
<feature type="domain" description="G-protein coupled receptors family 1 profile" evidence="16">
    <location>
        <begin position="169"/>
        <end position="433"/>
    </location>
</feature>
<keyword evidence="12" id="KW-0807">Transducer</keyword>
<keyword evidence="10 17" id="KW-0675">Receptor</keyword>
<feature type="compositionally biased region" description="Acidic residues" evidence="14">
    <location>
        <begin position="23"/>
        <end position="38"/>
    </location>
</feature>
<feature type="transmembrane region" description="Helical" evidence="15">
    <location>
        <begin position="283"/>
        <end position="305"/>
    </location>
</feature>
<dbReference type="Proteomes" id="UP001474421">
    <property type="component" value="Unassembled WGS sequence"/>
</dbReference>
<dbReference type="PANTHER" id="PTHR11866">
    <property type="entry name" value="G-PROTEIN COUPLED RECEPTOR FAMILY 1 MEMBER"/>
    <property type="match status" value="1"/>
</dbReference>
<keyword evidence="8 15" id="KW-0472">Membrane</keyword>
<sequence length="479" mass="52746">MQILEKKETEKCGGWGGEKSGPEEDTLLWEAAAEEEGEEGKFRAPPSADGGNAPPSPTAEPERRLQENNALGAKGESGSEELDQLFHQFRWDEEREPGLGGKERSGPRCLNLEAAVDRMFAMHPPNASQAPAIHLVNSSSSDHTELVKTPSSASSPAAPIFSMTLGAVSNIVALVILVQSYIRLRRRSKATFLLFASSLVITDLAGHVIPGSFVLQLYATRRGWTAMDPTRALCQFFGASMVFFGLCPLFLGLMMAVERCIGITRPLLHATVVTPGRTKLSLVGLWATALAIALMPLCSFGKYVVQAQNTWCFIKVREAEEWSEIAFALLFSLLGLVSLVASLICNTFSGFILVRARLRGQRKCGRRKAKAHDIEMVVQLVGIMVVSCICWSPLLVIVILSVSNSHKALNYDQLLFLGVRLASWNQILDPWVYILLRRAVLRKLLALLLRRPDLKTTHFDRWEASSFQSSERSVAAGRI</sequence>
<keyword evidence="9" id="KW-1015">Disulfide bond</keyword>
<keyword evidence="3" id="KW-1003">Cell membrane</keyword>
<evidence type="ECO:0000256" key="6">
    <source>
        <dbReference type="ARBA" id="ARBA00022989"/>
    </source>
</evidence>
<dbReference type="AlphaFoldDB" id="A0AAW1BYV8"/>
<protein>
    <recommendedName>
        <fullName evidence="2">Thromboxane A2 receptor</fullName>
    </recommendedName>
    <alternativeName>
        <fullName evidence="13">Prostanoid TP receptor</fullName>
    </alternativeName>
</protein>
<evidence type="ECO:0000256" key="12">
    <source>
        <dbReference type="ARBA" id="ARBA00023224"/>
    </source>
</evidence>
<feature type="transmembrane region" description="Helical" evidence="15">
    <location>
        <begin position="235"/>
        <end position="257"/>
    </location>
</feature>
<evidence type="ECO:0000256" key="13">
    <source>
        <dbReference type="ARBA" id="ARBA00029815"/>
    </source>
</evidence>
<feature type="transmembrane region" description="Helical" evidence="15">
    <location>
        <begin position="414"/>
        <end position="436"/>
    </location>
</feature>
<dbReference type="FunFam" id="1.20.1070.10:FF:000163">
    <property type="entry name" value="Thromboxane A2 receptor"/>
    <property type="match status" value="1"/>
</dbReference>
<proteinExistence type="predicted"/>
<evidence type="ECO:0000256" key="15">
    <source>
        <dbReference type="SAM" id="Phobius"/>
    </source>
</evidence>
<feature type="transmembrane region" description="Helical" evidence="15">
    <location>
        <begin position="377"/>
        <end position="402"/>
    </location>
</feature>
<dbReference type="Pfam" id="PF00001">
    <property type="entry name" value="7tm_1"/>
    <property type="match status" value="1"/>
</dbReference>
<dbReference type="PRINTS" id="PR00429">
    <property type="entry name" value="THROMBOXANER"/>
</dbReference>
<dbReference type="PROSITE" id="PS00237">
    <property type="entry name" value="G_PROTEIN_RECEP_F1_1"/>
    <property type="match status" value="1"/>
</dbReference>
<evidence type="ECO:0000256" key="2">
    <source>
        <dbReference type="ARBA" id="ARBA00017628"/>
    </source>
</evidence>
<dbReference type="GO" id="GO:0004960">
    <property type="term" value="F:thromboxane receptor activity"/>
    <property type="evidence" value="ECO:0007669"/>
    <property type="project" value="InterPro"/>
</dbReference>
<dbReference type="InterPro" id="IPR017452">
    <property type="entry name" value="GPCR_Rhodpsn_7TM"/>
</dbReference>
<dbReference type="PRINTS" id="PR01788">
    <property type="entry name" value="PROSTANOIDR"/>
</dbReference>
<comment type="caution">
    <text evidence="17">The sequence shown here is derived from an EMBL/GenBank/DDBJ whole genome shotgun (WGS) entry which is preliminary data.</text>
</comment>
<dbReference type="GO" id="GO:0007189">
    <property type="term" value="P:adenylate cyclase-activating G protein-coupled receptor signaling pathway"/>
    <property type="evidence" value="ECO:0007669"/>
    <property type="project" value="TreeGrafter"/>
</dbReference>
<dbReference type="PROSITE" id="PS50262">
    <property type="entry name" value="G_PROTEIN_RECEP_F1_2"/>
    <property type="match status" value="1"/>
</dbReference>
<feature type="transmembrane region" description="Helical" evidence="15">
    <location>
        <begin position="325"/>
        <end position="356"/>
    </location>
</feature>
<dbReference type="GO" id="GO:0006954">
    <property type="term" value="P:inflammatory response"/>
    <property type="evidence" value="ECO:0007669"/>
    <property type="project" value="TreeGrafter"/>
</dbReference>
<dbReference type="Gene3D" id="1.20.1070.10">
    <property type="entry name" value="Rhodopsin 7-helix transmembrane proteins"/>
    <property type="match status" value="1"/>
</dbReference>
<evidence type="ECO:0000256" key="3">
    <source>
        <dbReference type="ARBA" id="ARBA00022475"/>
    </source>
</evidence>
<evidence type="ECO:0000256" key="9">
    <source>
        <dbReference type="ARBA" id="ARBA00023157"/>
    </source>
</evidence>
<evidence type="ECO:0000256" key="4">
    <source>
        <dbReference type="ARBA" id="ARBA00022553"/>
    </source>
</evidence>
<feature type="region of interest" description="Disordered" evidence="14">
    <location>
        <begin position="1"/>
        <end position="67"/>
    </location>
</feature>
<dbReference type="InterPro" id="IPR000276">
    <property type="entry name" value="GPCR_Rhodpsn"/>
</dbReference>
<dbReference type="EMBL" id="JAOTOJ010000002">
    <property type="protein sequence ID" value="KAK9406742.1"/>
    <property type="molecule type" value="Genomic_DNA"/>
</dbReference>
<keyword evidence="18" id="KW-1185">Reference proteome</keyword>
<dbReference type="SUPFAM" id="SSF81321">
    <property type="entry name" value="Family A G protein-coupled receptor-like"/>
    <property type="match status" value="1"/>
</dbReference>
<keyword evidence="7" id="KW-0297">G-protein coupled receptor</keyword>
<dbReference type="InterPro" id="IPR001105">
    <property type="entry name" value="Thbox_rcpt"/>
</dbReference>
<evidence type="ECO:0000256" key="1">
    <source>
        <dbReference type="ARBA" id="ARBA00004651"/>
    </source>
</evidence>
<accession>A0AAW1BYV8</accession>
<evidence type="ECO:0000256" key="10">
    <source>
        <dbReference type="ARBA" id="ARBA00023170"/>
    </source>
</evidence>
<name>A0AAW1BYV8_CROAD</name>
<feature type="transmembrane region" description="Helical" evidence="15">
    <location>
        <begin position="190"/>
        <end position="215"/>
    </location>
</feature>
<keyword evidence="5 15" id="KW-0812">Transmembrane</keyword>
<dbReference type="InterPro" id="IPR008365">
    <property type="entry name" value="Prostanoid_rcpt"/>
</dbReference>
<reference evidence="17 18" key="1">
    <citation type="journal article" date="2024" name="Proc. Natl. Acad. Sci. U.S.A.">
        <title>The genetic regulatory architecture and epigenomic basis for age-related changes in rattlesnake venom.</title>
        <authorList>
            <person name="Hogan M.P."/>
            <person name="Holding M.L."/>
            <person name="Nystrom G.S."/>
            <person name="Colston T.J."/>
            <person name="Bartlett D.A."/>
            <person name="Mason A.J."/>
            <person name="Ellsworth S.A."/>
            <person name="Rautsaw R.M."/>
            <person name="Lawrence K.C."/>
            <person name="Strickland J.L."/>
            <person name="He B."/>
            <person name="Fraser P."/>
            <person name="Margres M.J."/>
            <person name="Gilbert D.M."/>
            <person name="Gibbs H.L."/>
            <person name="Parkinson C.L."/>
            <person name="Rokyta D.R."/>
        </authorList>
    </citation>
    <scope>NUCLEOTIDE SEQUENCE [LARGE SCALE GENOMIC DNA]</scope>
    <source>
        <strain evidence="17">DRR0105</strain>
    </source>
</reference>
<feature type="transmembrane region" description="Helical" evidence="15">
    <location>
        <begin position="157"/>
        <end position="178"/>
    </location>
</feature>
<gene>
    <name evidence="17" type="ORF">NXF25_005516</name>
</gene>
<evidence type="ECO:0000313" key="18">
    <source>
        <dbReference type="Proteomes" id="UP001474421"/>
    </source>
</evidence>
<evidence type="ECO:0000256" key="14">
    <source>
        <dbReference type="SAM" id="MobiDB-lite"/>
    </source>
</evidence>
<evidence type="ECO:0000256" key="5">
    <source>
        <dbReference type="ARBA" id="ARBA00022692"/>
    </source>
</evidence>
<organism evidence="17 18">
    <name type="scientific">Crotalus adamanteus</name>
    <name type="common">Eastern diamondback rattlesnake</name>
    <dbReference type="NCBI Taxonomy" id="8729"/>
    <lineage>
        <taxon>Eukaryota</taxon>
        <taxon>Metazoa</taxon>
        <taxon>Chordata</taxon>
        <taxon>Craniata</taxon>
        <taxon>Vertebrata</taxon>
        <taxon>Euteleostomi</taxon>
        <taxon>Lepidosauria</taxon>
        <taxon>Squamata</taxon>
        <taxon>Bifurcata</taxon>
        <taxon>Unidentata</taxon>
        <taxon>Episquamata</taxon>
        <taxon>Toxicofera</taxon>
        <taxon>Serpentes</taxon>
        <taxon>Colubroidea</taxon>
        <taxon>Viperidae</taxon>
        <taxon>Crotalinae</taxon>
        <taxon>Crotalus</taxon>
    </lineage>
</organism>
<dbReference type="GO" id="GO:0004957">
    <property type="term" value="F:prostaglandin E receptor activity"/>
    <property type="evidence" value="ECO:0007669"/>
    <property type="project" value="TreeGrafter"/>
</dbReference>